<reference evidence="1 2" key="1">
    <citation type="submission" date="2020-08" db="EMBL/GenBank/DDBJ databases">
        <title>Genome sequence of Sphingomonas sediminicola KACC 15039T.</title>
        <authorList>
            <person name="Hyun D.-W."/>
            <person name="Bae J.-W."/>
        </authorList>
    </citation>
    <scope>NUCLEOTIDE SEQUENCE [LARGE SCALE GENOMIC DNA]</scope>
    <source>
        <strain evidence="1 2">KACC 15039</strain>
    </source>
</reference>
<gene>
    <name evidence="1" type="ORF">H9L14_01395</name>
</gene>
<organism evidence="1 2">
    <name type="scientific">Sphingomonas sediminicola</name>
    <dbReference type="NCBI Taxonomy" id="386874"/>
    <lineage>
        <taxon>Bacteria</taxon>
        <taxon>Pseudomonadati</taxon>
        <taxon>Pseudomonadota</taxon>
        <taxon>Alphaproteobacteria</taxon>
        <taxon>Sphingomonadales</taxon>
        <taxon>Sphingomonadaceae</taxon>
        <taxon>Sphingomonas</taxon>
    </lineage>
</organism>
<evidence type="ECO:0000313" key="2">
    <source>
        <dbReference type="Proteomes" id="UP000516105"/>
    </source>
</evidence>
<sequence length="59" mass="6335">MTAPARIRQEDIARALKGCKKAGFSPARVTIEANGNVVFEFSDGAPLPVVRANPLDRVL</sequence>
<evidence type="ECO:0000313" key="1">
    <source>
        <dbReference type="EMBL" id="QNP45975.1"/>
    </source>
</evidence>
<proteinExistence type="predicted"/>
<protein>
    <submittedName>
        <fullName evidence="1">Uncharacterized protein</fullName>
    </submittedName>
</protein>
<dbReference type="RefSeq" id="WP_187708928.1">
    <property type="nucleotide sequence ID" value="NZ_CP060782.1"/>
</dbReference>
<dbReference type="Proteomes" id="UP000516105">
    <property type="component" value="Chromosome"/>
</dbReference>
<accession>A0ABX6TAF6</accession>
<dbReference type="EMBL" id="CP060782">
    <property type="protein sequence ID" value="QNP45975.1"/>
    <property type="molecule type" value="Genomic_DNA"/>
</dbReference>
<name>A0ABX6TAF6_9SPHN</name>
<keyword evidence="2" id="KW-1185">Reference proteome</keyword>